<evidence type="ECO:0000313" key="3">
    <source>
        <dbReference type="EMBL" id="SIO41495.1"/>
    </source>
</evidence>
<evidence type="ECO:0000313" key="4">
    <source>
        <dbReference type="Proteomes" id="UP000185151"/>
    </source>
</evidence>
<dbReference type="InterPro" id="IPR001584">
    <property type="entry name" value="Integrase_cat-core"/>
</dbReference>
<feature type="domain" description="Integrase catalytic" evidence="2">
    <location>
        <begin position="507"/>
        <end position="699"/>
    </location>
</feature>
<dbReference type="SUPFAM" id="SSF53098">
    <property type="entry name" value="Ribonuclease H-like"/>
    <property type="match status" value="1"/>
</dbReference>
<dbReference type="Gene3D" id="3.30.420.10">
    <property type="entry name" value="Ribonuclease H-like superfamily/Ribonuclease H"/>
    <property type="match status" value="1"/>
</dbReference>
<feature type="region of interest" description="Disordered" evidence="1">
    <location>
        <begin position="901"/>
        <end position="921"/>
    </location>
</feature>
<evidence type="ECO:0000256" key="1">
    <source>
        <dbReference type="SAM" id="MobiDB-lite"/>
    </source>
</evidence>
<dbReference type="InterPro" id="IPR012337">
    <property type="entry name" value="RNaseH-like_sf"/>
</dbReference>
<dbReference type="GO" id="GO:0015074">
    <property type="term" value="P:DNA integration"/>
    <property type="evidence" value="ECO:0007669"/>
    <property type="project" value="InterPro"/>
</dbReference>
<evidence type="ECO:0000259" key="2">
    <source>
        <dbReference type="PROSITE" id="PS50994"/>
    </source>
</evidence>
<dbReference type="OrthoDB" id="5439087at2"/>
<dbReference type="GO" id="GO:0003676">
    <property type="term" value="F:nucleic acid binding"/>
    <property type="evidence" value="ECO:0007669"/>
    <property type="project" value="InterPro"/>
</dbReference>
<gene>
    <name evidence="3" type="ORF">SAMN05444165_2973</name>
</gene>
<dbReference type="InterPro" id="IPR036397">
    <property type="entry name" value="RNaseH_sf"/>
</dbReference>
<sequence length="921" mass="104325">MFGQLELAEYLASHPMPATTRELVEKIRRNQSDFNPFNHQGTRTVVTIRSAKMQQGVTVQSRTLHASAAMWYEFDEKIQEYYANVHSFTAITQREDGSVANKSQHWFDFLILGDGAPRFEDWKEETVLFQMQKKEDDRWKKVGRFWRDECDRWHDRACEQYCGSLGIAHQLRTNREIPRWFLENIRYLRDFYDPRTPVLSSDTAERLRQCVQNGPVSYDDMMKREGFQADVLLSAIVQGVLFVDLNTDSIGNPADLLMHRDADLAEADRLIRRGDFMCEPLPLPGLAACPIGTRLQYGGEAWTVILGSTGPDAEVLLTSGAGGRMSLPTETARQLLAERATDEERVALLNSEKRRAIASLSRTELKDGIKKYKAVILDDGADQYSDATLGRSRQAIRDCTFVQDVLLELAPHHAEKGNRLPRLPPLVELLAKTTIETVHNAASAGNAKKTYDTYCEECIKQGVVPMSYPTLCQRVKAYEDPNARFGKRVAYRDGQIPLILDAREPVDGVAPHEVCYIDHTEPNLFTKGPEGQDWGKLWLSAAVDGNVTCARAFYLSYRPPSALSVLMTLRDYVRRWRRLPRIVVFDGGADMRSHAVEQFCKIHNIDVRYRAGGRPRGGKDVERLFGLTEEELLSGLEGCSIQLKEARTVTKSVDPTRRAVWTFPQLYRAMESFLFDFRYRRHVHPGLGMTQCDYEQARLEQTGRRDHIRVEFDENLLLLTAPSPPRSEHKVHAQRGVWESGMFYWHAEFAKVGGKPCPVRYEPWLANVIYVYVGHCWVTALARDLEPYWGRTRYEVEYAKRMERNFNRLAAERDRHTTSRAVRLGQVRTPISFDETTAKKQKSELELYKALGMGTARAIDLGMVPRQEPACSSASGPDSSEVDMAPDAAIARAGGEAAAELAALSDPTSSAWSEPDEAGLL</sequence>
<dbReference type="EMBL" id="FSRU01000001">
    <property type="protein sequence ID" value="SIO41495.1"/>
    <property type="molecule type" value="Genomic_DNA"/>
</dbReference>
<dbReference type="Proteomes" id="UP000185151">
    <property type="component" value="Unassembled WGS sequence"/>
</dbReference>
<accession>A0A1N6JB53</accession>
<proteinExistence type="predicted"/>
<dbReference type="PROSITE" id="PS50994">
    <property type="entry name" value="INTEGRASE"/>
    <property type="match status" value="1"/>
</dbReference>
<protein>
    <submittedName>
        <fullName evidence="3">Integrase core domain-containing protein</fullName>
    </submittedName>
</protein>
<reference evidence="3 4" key="1">
    <citation type="submission" date="2016-11" db="EMBL/GenBank/DDBJ databases">
        <authorList>
            <person name="Jaros S."/>
            <person name="Januszkiewicz K."/>
            <person name="Wedrychowicz H."/>
        </authorList>
    </citation>
    <scope>NUCLEOTIDE SEQUENCE [LARGE SCALE GENOMIC DNA]</scope>
    <source>
        <strain evidence="3 4">GAS95</strain>
    </source>
</reference>
<organism evidence="3 4">
    <name type="scientific">Paraburkholderia phenazinium</name>
    <dbReference type="NCBI Taxonomy" id="60549"/>
    <lineage>
        <taxon>Bacteria</taxon>
        <taxon>Pseudomonadati</taxon>
        <taxon>Pseudomonadota</taxon>
        <taxon>Betaproteobacteria</taxon>
        <taxon>Burkholderiales</taxon>
        <taxon>Burkholderiaceae</taxon>
        <taxon>Paraburkholderia</taxon>
    </lineage>
</organism>
<dbReference type="RefSeq" id="WP_074296329.1">
    <property type="nucleotide sequence ID" value="NZ_FSRU01000001.1"/>
</dbReference>
<name>A0A1N6JB53_9BURK</name>
<keyword evidence="4" id="KW-1185">Reference proteome</keyword>
<dbReference type="AlphaFoldDB" id="A0A1N6JB53"/>